<dbReference type="HOGENOM" id="CLU_092522_0_1_1"/>
<evidence type="ECO:0000313" key="3">
    <source>
        <dbReference type="EMBL" id="KIW00306.1"/>
    </source>
</evidence>
<dbReference type="VEuPathDB" id="FungiDB:PV09_08194"/>
<evidence type="ECO:0000256" key="1">
    <source>
        <dbReference type="ARBA" id="ARBA00022631"/>
    </source>
</evidence>
<dbReference type="InterPro" id="IPR018020">
    <property type="entry name" value="OHCU_decarboxylase"/>
</dbReference>
<keyword evidence="4" id="KW-1185">Reference proteome</keyword>
<dbReference type="PANTHER" id="PTHR37987:SF1">
    <property type="entry name" value="OXO-4-HYDROXY-4-CARBOXY-5-UREIDOIMIDAZOLINE DECARBOXYLASE DOMAIN-CONTAINING PROTEIN"/>
    <property type="match status" value="1"/>
</dbReference>
<feature type="domain" description="Oxo-4-hydroxy-4-carboxy-5-ureidoimidazoline decarboxylase" evidence="2">
    <location>
        <begin position="16"/>
        <end position="189"/>
    </location>
</feature>
<reference evidence="3 4" key="1">
    <citation type="submission" date="2015-01" db="EMBL/GenBank/DDBJ databases">
        <title>The Genome Sequence of Ochroconis gallopava CBS43764.</title>
        <authorList>
            <consortium name="The Broad Institute Genomics Platform"/>
            <person name="Cuomo C."/>
            <person name="de Hoog S."/>
            <person name="Gorbushina A."/>
            <person name="Stielow B."/>
            <person name="Teixiera M."/>
            <person name="Abouelleil A."/>
            <person name="Chapman S.B."/>
            <person name="Priest M."/>
            <person name="Young S.K."/>
            <person name="Wortman J."/>
            <person name="Nusbaum C."/>
            <person name="Birren B."/>
        </authorList>
    </citation>
    <scope>NUCLEOTIDE SEQUENCE [LARGE SCALE GENOMIC DNA]</scope>
    <source>
        <strain evidence="3 4">CBS 43764</strain>
    </source>
</reference>
<dbReference type="EMBL" id="KN847565">
    <property type="protein sequence ID" value="KIW00306.1"/>
    <property type="molecule type" value="Genomic_DNA"/>
</dbReference>
<sequence>MAESLDTLPPVSTLPSLPTSTRAQILDLLFEPSQALHTLSLPLTSTESTHSFRTYDDLIAAIGIQLTELAESASTSDTEWLEQILGSHPRLGEKKVDSKLSRMEQAAMAKASGDQRSEAEIAAEMETLAKLNAEYEARFPGLRYVVFVNGRSRPVIFEDMRRRIQRGDITAERKEAIKAMCEIASDRARKLTRL</sequence>
<dbReference type="Gene3D" id="1.10.3330.10">
    <property type="entry name" value="Oxo-4-hydroxy-4-carboxy-5-ureidoimidazoline decarboxylase"/>
    <property type="match status" value="1"/>
</dbReference>
<dbReference type="RefSeq" id="XP_016210175.1">
    <property type="nucleotide sequence ID" value="XM_016362055.1"/>
</dbReference>
<proteinExistence type="predicted"/>
<name>A0A0D1XDJ5_9PEZI</name>
<dbReference type="Pfam" id="PF09349">
    <property type="entry name" value="OHCU_decarbox"/>
    <property type="match status" value="1"/>
</dbReference>
<dbReference type="SUPFAM" id="SSF158694">
    <property type="entry name" value="UraD-Like"/>
    <property type="match status" value="1"/>
</dbReference>
<dbReference type="AlphaFoldDB" id="A0A0D1XDJ5"/>
<keyword evidence="1" id="KW-0659">Purine metabolism</keyword>
<evidence type="ECO:0000313" key="4">
    <source>
        <dbReference type="Proteomes" id="UP000053259"/>
    </source>
</evidence>
<dbReference type="Proteomes" id="UP000053259">
    <property type="component" value="Unassembled WGS sequence"/>
</dbReference>
<organism evidence="3 4">
    <name type="scientific">Verruconis gallopava</name>
    <dbReference type="NCBI Taxonomy" id="253628"/>
    <lineage>
        <taxon>Eukaryota</taxon>
        <taxon>Fungi</taxon>
        <taxon>Dikarya</taxon>
        <taxon>Ascomycota</taxon>
        <taxon>Pezizomycotina</taxon>
        <taxon>Dothideomycetes</taxon>
        <taxon>Pleosporomycetidae</taxon>
        <taxon>Venturiales</taxon>
        <taxon>Sympoventuriaceae</taxon>
        <taxon>Verruconis</taxon>
    </lineage>
</organism>
<dbReference type="OrthoDB" id="5398391at2759"/>
<evidence type="ECO:0000259" key="2">
    <source>
        <dbReference type="Pfam" id="PF09349"/>
    </source>
</evidence>
<protein>
    <recommendedName>
        <fullName evidence="2">Oxo-4-hydroxy-4-carboxy-5-ureidoimidazoline decarboxylase domain-containing protein</fullName>
    </recommendedName>
</protein>
<dbReference type="PANTHER" id="PTHR37987">
    <property type="entry name" value="CHROMOSOME 9, WHOLE GENOME SHOTGUN SEQUENCE"/>
    <property type="match status" value="1"/>
</dbReference>
<gene>
    <name evidence="3" type="ORF">PV09_08194</name>
</gene>
<dbReference type="InParanoid" id="A0A0D1XDJ5"/>
<accession>A0A0D1XDJ5</accession>
<dbReference type="GeneID" id="27316167"/>
<dbReference type="InterPro" id="IPR036778">
    <property type="entry name" value="OHCU_decarboxylase_sf"/>
</dbReference>
<dbReference type="GO" id="GO:0006144">
    <property type="term" value="P:purine nucleobase metabolic process"/>
    <property type="evidence" value="ECO:0007669"/>
    <property type="project" value="UniProtKB-KW"/>
</dbReference>